<reference evidence="2 3" key="1">
    <citation type="journal article" date="2017" name="Infect. Genet. Evol.">
        <title>Comparative genome analysis of fish pathogen Flavobacterium columnare reveals extensive sequence diversity within the species.</title>
        <authorList>
            <person name="Kayansamruaj P."/>
            <person name="Dong H.T."/>
            <person name="Hirono I."/>
            <person name="Kondo H."/>
            <person name="Senapin S."/>
            <person name="Rodkhum C."/>
        </authorList>
    </citation>
    <scope>NUCLEOTIDE SEQUENCE [LARGE SCALE GENOMIC DNA]</scope>
    <source>
        <strain evidence="2 3">1214</strain>
    </source>
</reference>
<comment type="caution">
    <text evidence="2">The sequence shown here is derived from an EMBL/GenBank/DDBJ whole genome shotgun (WGS) entry which is preliminary data.</text>
</comment>
<evidence type="ECO:0000313" key="3">
    <source>
        <dbReference type="Proteomes" id="UP000198034"/>
    </source>
</evidence>
<gene>
    <name evidence="2" type="ORF">BWK62_12245</name>
</gene>
<proteinExistence type="predicted"/>
<sequence>MKFILLYLVSISSVTFILFGIDKLLAIKNKRRIPEKDLLIFSLIGGALGGLLGMIIFNHKISKGSFLWKFLLVLVATIFIIFFLMK</sequence>
<dbReference type="EMBL" id="MTCY01000043">
    <property type="protein sequence ID" value="OWP75304.1"/>
    <property type="molecule type" value="Genomic_DNA"/>
</dbReference>
<name>A0A246G8J5_9FLAO</name>
<dbReference type="PIRSF" id="PIRSF002599">
    <property type="entry name" value="Cold_shock_A"/>
    <property type="match status" value="1"/>
</dbReference>
<evidence type="ECO:0008006" key="4">
    <source>
        <dbReference type="Google" id="ProtNLM"/>
    </source>
</evidence>
<keyword evidence="1" id="KW-1133">Transmembrane helix</keyword>
<protein>
    <recommendedName>
        <fullName evidence="4">DUF1294 domain-containing protein</fullName>
    </recommendedName>
</protein>
<keyword evidence="1" id="KW-0812">Transmembrane</keyword>
<feature type="transmembrane region" description="Helical" evidence="1">
    <location>
        <begin position="38"/>
        <end position="59"/>
    </location>
</feature>
<dbReference type="GO" id="GO:0003676">
    <property type="term" value="F:nucleic acid binding"/>
    <property type="evidence" value="ECO:0007669"/>
    <property type="project" value="InterPro"/>
</dbReference>
<feature type="transmembrane region" description="Helical" evidence="1">
    <location>
        <begin position="65"/>
        <end position="85"/>
    </location>
</feature>
<dbReference type="Pfam" id="PF06961">
    <property type="entry name" value="DUF1294"/>
    <property type="match status" value="1"/>
</dbReference>
<keyword evidence="1" id="KW-0472">Membrane</keyword>
<dbReference type="AlphaFoldDB" id="A0A246G8J5"/>
<dbReference type="InterPro" id="IPR010718">
    <property type="entry name" value="DUF1294"/>
</dbReference>
<evidence type="ECO:0000313" key="2">
    <source>
        <dbReference type="EMBL" id="OWP75304.1"/>
    </source>
</evidence>
<evidence type="ECO:0000256" key="1">
    <source>
        <dbReference type="SAM" id="Phobius"/>
    </source>
</evidence>
<feature type="transmembrane region" description="Helical" evidence="1">
    <location>
        <begin position="6"/>
        <end position="26"/>
    </location>
</feature>
<organism evidence="2 3">
    <name type="scientific">Flavobacterium columnare</name>
    <dbReference type="NCBI Taxonomy" id="996"/>
    <lineage>
        <taxon>Bacteria</taxon>
        <taxon>Pseudomonadati</taxon>
        <taxon>Bacteroidota</taxon>
        <taxon>Flavobacteriia</taxon>
        <taxon>Flavobacteriales</taxon>
        <taxon>Flavobacteriaceae</taxon>
        <taxon>Flavobacterium</taxon>
    </lineage>
</organism>
<dbReference type="InterPro" id="IPR012156">
    <property type="entry name" value="Cold_shock_CspA"/>
</dbReference>
<dbReference type="Proteomes" id="UP000198034">
    <property type="component" value="Unassembled WGS sequence"/>
</dbReference>
<accession>A0A246G8J5</accession>